<dbReference type="GO" id="GO:0031501">
    <property type="term" value="C:mannosyltransferase complex"/>
    <property type="evidence" value="ECO:0007669"/>
    <property type="project" value="TreeGrafter"/>
</dbReference>
<proteinExistence type="predicted"/>
<dbReference type="Proteomes" id="UP001197093">
    <property type="component" value="Unassembled WGS sequence"/>
</dbReference>
<dbReference type="GO" id="GO:0005789">
    <property type="term" value="C:endoplasmic reticulum membrane"/>
    <property type="evidence" value="ECO:0007669"/>
    <property type="project" value="TreeGrafter"/>
</dbReference>
<dbReference type="AlphaFoldDB" id="A0AAD4EPP7"/>
<sequence>MCCSCPELVPPTRTGIRQPLPGTLNPGRPDLIHRIRTSRRNASGFISEGQFRNHHNGPNGRHPLFLFIFVTSVLANTEKAIFLGPEPVSIHLTHPILSDLRLHTLTPANGTLRTSLAAQFPSPDHPRGTATWLVLDNLTPNQRYEAYSASLQEQEQKQKQKQKQPDASKGSSSSGSSSSERDEASILLLRILAARLLHHRRGAHARRARRRRRHHPGPVPVQCPPRSIASTACYIVAVGVASYFLAGKVVSWIRGVIAGGAPAQGWRV</sequence>
<dbReference type="GO" id="GO:0006506">
    <property type="term" value="P:GPI anchor biosynthetic process"/>
    <property type="evidence" value="ECO:0007669"/>
    <property type="project" value="TreeGrafter"/>
</dbReference>
<organism evidence="2 3">
    <name type="scientific">Staphylotrichum longicolle</name>
    <dbReference type="NCBI Taxonomy" id="669026"/>
    <lineage>
        <taxon>Eukaryota</taxon>
        <taxon>Fungi</taxon>
        <taxon>Dikarya</taxon>
        <taxon>Ascomycota</taxon>
        <taxon>Pezizomycotina</taxon>
        <taxon>Sordariomycetes</taxon>
        <taxon>Sordariomycetidae</taxon>
        <taxon>Sordariales</taxon>
        <taxon>Chaetomiaceae</taxon>
        <taxon>Staphylotrichum</taxon>
    </lineage>
</organism>
<keyword evidence="3" id="KW-1185">Reference proteome</keyword>
<dbReference type="GO" id="GO:0000030">
    <property type="term" value="F:mannosyltransferase activity"/>
    <property type="evidence" value="ECO:0007669"/>
    <property type="project" value="TreeGrafter"/>
</dbReference>
<feature type="region of interest" description="Disordered" evidence="1">
    <location>
        <begin position="202"/>
        <end position="223"/>
    </location>
</feature>
<accession>A0AAD4EPP7</accession>
<evidence type="ECO:0000313" key="2">
    <source>
        <dbReference type="EMBL" id="KAG7285149.1"/>
    </source>
</evidence>
<dbReference type="EMBL" id="JAHCVI010000005">
    <property type="protein sequence ID" value="KAG7285149.1"/>
    <property type="molecule type" value="Genomic_DNA"/>
</dbReference>
<evidence type="ECO:0000313" key="3">
    <source>
        <dbReference type="Proteomes" id="UP001197093"/>
    </source>
</evidence>
<reference evidence="2" key="1">
    <citation type="submission" date="2023-02" db="EMBL/GenBank/DDBJ databases">
        <authorList>
            <person name="Palmer J.M."/>
        </authorList>
    </citation>
    <scope>NUCLEOTIDE SEQUENCE</scope>
    <source>
        <strain evidence="2">FW57</strain>
    </source>
</reference>
<dbReference type="InterPro" id="IPR019433">
    <property type="entry name" value="GPI_ManTrfase_II_coact_Pga1"/>
</dbReference>
<evidence type="ECO:0000256" key="1">
    <source>
        <dbReference type="SAM" id="MobiDB-lite"/>
    </source>
</evidence>
<dbReference type="PANTHER" id="PTHR28022:SF1">
    <property type="entry name" value="GPI MANNOSYLTRANSFERASE 2 SUBUNIT PGA1"/>
    <property type="match status" value="1"/>
</dbReference>
<name>A0AAD4EPP7_9PEZI</name>
<feature type="region of interest" description="Disordered" evidence="1">
    <location>
        <begin position="149"/>
        <end position="181"/>
    </location>
</feature>
<dbReference type="PANTHER" id="PTHR28022">
    <property type="entry name" value="GPI MANNOSYLTRANSFERASE 2 SUBUNIT PGA1"/>
    <property type="match status" value="1"/>
</dbReference>
<feature type="compositionally biased region" description="Low complexity" evidence="1">
    <location>
        <begin position="168"/>
        <end position="178"/>
    </location>
</feature>
<feature type="compositionally biased region" description="Basic and acidic residues" evidence="1">
    <location>
        <begin position="154"/>
        <end position="166"/>
    </location>
</feature>
<feature type="compositionally biased region" description="Basic residues" evidence="1">
    <location>
        <begin position="202"/>
        <end position="216"/>
    </location>
</feature>
<comment type="caution">
    <text evidence="2">The sequence shown here is derived from an EMBL/GenBank/DDBJ whole genome shotgun (WGS) entry which is preliminary data.</text>
</comment>
<gene>
    <name evidence="2" type="ORF">NEMBOFW57_009770</name>
</gene>
<protein>
    <submittedName>
        <fullName evidence="2">Uncharacterized protein</fullName>
    </submittedName>
</protein>